<dbReference type="InterPro" id="IPR036318">
    <property type="entry name" value="FAD-bd_PCMH-like_sf"/>
</dbReference>
<comment type="cofactor">
    <cofactor evidence="1">
        <name>FAD</name>
        <dbReference type="ChEBI" id="CHEBI:57692"/>
    </cofactor>
</comment>
<protein>
    <recommendedName>
        <fullName evidence="3">FAD-binding PCMH-type domain-containing protein</fullName>
    </recommendedName>
</protein>
<dbReference type="PANTHER" id="PTHR43716">
    <property type="entry name" value="D-2-HYDROXYGLUTARATE DEHYDROGENASE, MITOCHONDRIAL"/>
    <property type="match status" value="1"/>
</dbReference>
<accession>A0A7R9GKB5</accession>
<keyword evidence="5" id="KW-1185">Reference proteome</keyword>
<organism evidence="4">
    <name type="scientific">Notodromas monacha</name>
    <dbReference type="NCBI Taxonomy" id="399045"/>
    <lineage>
        <taxon>Eukaryota</taxon>
        <taxon>Metazoa</taxon>
        <taxon>Ecdysozoa</taxon>
        <taxon>Arthropoda</taxon>
        <taxon>Crustacea</taxon>
        <taxon>Oligostraca</taxon>
        <taxon>Ostracoda</taxon>
        <taxon>Podocopa</taxon>
        <taxon>Podocopida</taxon>
        <taxon>Cypridocopina</taxon>
        <taxon>Cypridoidea</taxon>
        <taxon>Cyprididae</taxon>
        <taxon>Notodromas</taxon>
    </lineage>
</organism>
<dbReference type="InterPro" id="IPR016166">
    <property type="entry name" value="FAD-bd_PCMH"/>
</dbReference>
<dbReference type="FunFam" id="3.30.43.10:FF:000011">
    <property type="entry name" value="D-lactate dehydrogenase (Cytochrome)"/>
    <property type="match status" value="1"/>
</dbReference>
<dbReference type="SUPFAM" id="SSF56176">
    <property type="entry name" value="FAD-binding/transporter-associated domain-like"/>
    <property type="match status" value="1"/>
</dbReference>
<reference evidence="4" key="1">
    <citation type="submission" date="2020-11" db="EMBL/GenBank/DDBJ databases">
        <authorList>
            <person name="Tran Van P."/>
        </authorList>
    </citation>
    <scope>NUCLEOTIDE SEQUENCE</scope>
</reference>
<evidence type="ECO:0000259" key="3">
    <source>
        <dbReference type="PROSITE" id="PS51387"/>
    </source>
</evidence>
<dbReference type="InterPro" id="IPR051264">
    <property type="entry name" value="FAD-oxidored/transferase_4"/>
</dbReference>
<sequence length="126" mass="14203">IFLAFYFSYPQLKRRPYAYIRDDDVSYFRDLLADDGTRVIADPEKLIQHSCDWLKTLRGSSPLLIFPKSVDEIRKVLAYCFAKNLAVAVQGGNTSMVGGAIPIFDEIILNTSLLNAIHFVDEISGE</sequence>
<dbReference type="GO" id="GO:0071949">
    <property type="term" value="F:FAD binding"/>
    <property type="evidence" value="ECO:0007669"/>
    <property type="project" value="InterPro"/>
</dbReference>
<dbReference type="EMBL" id="OA899065">
    <property type="protein sequence ID" value="CAD7285573.1"/>
    <property type="molecule type" value="Genomic_DNA"/>
</dbReference>
<proteinExistence type="predicted"/>
<dbReference type="GO" id="GO:0016491">
    <property type="term" value="F:oxidoreductase activity"/>
    <property type="evidence" value="ECO:0007669"/>
    <property type="project" value="UniProtKB-KW"/>
</dbReference>
<evidence type="ECO:0000256" key="1">
    <source>
        <dbReference type="ARBA" id="ARBA00001974"/>
    </source>
</evidence>
<evidence type="ECO:0000256" key="2">
    <source>
        <dbReference type="ARBA" id="ARBA00023002"/>
    </source>
</evidence>
<dbReference type="Proteomes" id="UP000678499">
    <property type="component" value="Unassembled WGS sequence"/>
</dbReference>
<dbReference type="Pfam" id="PF01565">
    <property type="entry name" value="FAD_binding_4"/>
    <property type="match status" value="1"/>
</dbReference>
<dbReference type="InterPro" id="IPR006094">
    <property type="entry name" value="Oxid_FAD_bind_N"/>
</dbReference>
<dbReference type="EMBL" id="CAJPEX010017028">
    <property type="protein sequence ID" value="CAG0925725.1"/>
    <property type="molecule type" value="Genomic_DNA"/>
</dbReference>
<dbReference type="InterPro" id="IPR016167">
    <property type="entry name" value="FAD-bd_PCMH_sub1"/>
</dbReference>
<dbReference type="Gene3D" id="3.30.43.10">
    <property type="entry name" value="Uridine Diphospho-n-acetylenolpyruvylglucosamine Reductase, domain 2"/>
    <property type="match status" value="1"/>
</dbReference>
<dbReference type="PROSITE" id="PS51387">
    <property type="entry name" value="FAD_PCMH"/>
    <property type="match status" value="1"/>
</dbReference>
<evidence type="ECO:0000313" key="4">
    <source>
        <dbReference type="EMBL" id="CAD7285573.1"/>
    </source>
</evidence>
<dbReference type="AlphaFoldDB" id="A0A7R9GKB5"/>
<feature type="non-terminal residue" evidence="4">
    <location>
        <position position="126"/>
    </location>
</feature>
<dbReference type="OrthoDB" id="5332616at2759"/>
<evidence type="ECO:0000313" key="5">
    <source>
        <dbReference type="Proteomes" id="UP000678499"/>
    </source>
</evidence>
<dbReference type="PANTHER" id="PTHR43716:SF1">
    <property type="entry name" value="D-2-HYDROXYGLUTARATE DEHYDROGENASE, MITOCHONDRIAL"/>
    <property type="match status" value="1"/>
</dbReference>
<dbReference type="GO" id="GO:0005739">
    <property type="term" value="C:mitochondrion"/>
    <property type="evidence" value="ECO:0007669"/>
    <property type="project" value="TreeGrafter"/>
</dbReference>
<keyword evidence="2" id="KW-0560">Oxidoreductase</keyword>
<gene>
    <name evidence="4" type="ORF">NMOB1V02_LOCUS13175</name>
</gene>
<feature type="domain" description="FAD-binding PCMH-type" evidence="3">
    <location>
        <begin position="57"/>
        <end position="126"/>
    </location>
</feature>
<name>A0A7R9GKB5_9CRUS</name>